<dbReference type="PANTHER" id="PTHR43283:SF7">
    <property type="entry name" value="BETA-LACTAMASE-RELATED DOMAIN-CONTAINING PROTEIN"/>
    <property type="match status" value="1"/>
</dbReference>
<evidence type="ECO:0000313" key="3">
    <source>
        <dbReference type="EMBL" id="MEJ8858131.1"/>
    </source>
</evidence>
<feature type="chain" id="PRO_5046591849" evidence="1">
    <location>
        <begin position="22"/>
        <end position="477"/>
    </location>
</feature>
<dbReference type="Pfam" id="PF00144">
    <property type="entry name" value="Beta-lactamase"/>
    <property type="match status" value="1"/>
</dbReference>
<reference evidence="3 4" key="1">
    <citation type="submission" date="2024-03" db="EMBL/GenBank/DDBJ databases">
        <title>Novel species of the genus Variovorax.</title>
        <authorList>
            <person name="Liu Q."/>
            <person name="Xin Y.-H."/>
        </authorList>
    </citation>
    <scope>NUCLEOTIDE SEQUENCE [LARGE SCALE GENOMIC DNA]</scope>
    <source>
        <strain evidence="3 4">KACC 18901</strain>
    </source>
</reference>
<dbReference type="SUPFAM" id="SSF56601">
    <property type="entry name" value="beta-lactamase/transpeptidase-like"/>
    <property type="match status" value="1"/>
</dbReference>
<dbReference type="EC" id="3.-.-.-" evidence="3"/>
<dbReference type="Gene3D" id="3.40.710.10">
    <property type="entry name" value="DD-peptidase/beta-lactamase superfamily"/>
    <property type="match status" value="1"/>
</dbReference>
<dbReference type="EMBL" id="JBBKZS010000014">
    <property type="protein sequence ID" value="MEJ8858131.1"/>
    <property type="molecule type" value="Genomic_DNA"/>
</dbReference>
<keyword evidence="4" id="KW-1185">Reference proteome</keyword>
<proteinExistence type="predicted"/>
<evidence type="ECO:0000259" key="2">
    <source>
        <dbReference type="Pfam" id="PF00144"/>
    </source>
</evidence>
<sequence>MKALARIALALAGTAVLPACGQLSPGSAALVATGYASHQLCSAVFVAGRDAARYYKEAIAPVAGPIASLTAYTVDLEHREVRATLAGMAESRAVFRPPLGCVNATDRVLPDAPGVPAPQGTTTALLPDIAGDALVEASDPAFRAALDRAFDERAQAPHRHTEAVVIVHRGRVIAERYADGVGIDTPLTGWSATKSVTNALLGILVRQGKLDVKAPAPVAAWADLHDPRHAITIDQLLRMTSGLDMGQSLTAGALTAFDPTSRMIFVEADTAAMAETAPLAHAPGSTWNYSNTNTQLLSRIVRDQAGGTAQATREFAQRELFDKLGMRHVTLEFDGAGTPIGASHLWAPARDWARFGLLFLHDGVVGGQRILPAGWADYSAAPTPGSEDFGYGAGFWTNRGDGAGARYRVGRGMPADAFMARGAHGQYVVIVPSEDLVLVRMGPAFTPRDDMDAVARLTRETIEAVSGRAVAQAPVSN</sequence>
<comment type="caution">
    <text evidence="3">The sequence shown here is derived from an EMBL/GenBank/DDBJ whole genome shotgun (WGS) entry which is preliminary data.</text>
</comment>
<name>A0ABU8XE52_9BURK</name>
<protein>
    <submittedName>
        <fullName evidence="3">Serine hydrolase</fullName>
        <ecNumber evidence="3">3.-.-.-</ecNumber>
    </submittedName>
</protein>
<dbReference type="RefSeq" id="WP_340338195.1">
    <property type="nucleotide sequence ID" value="NZ_JBBKZS010000014.1"/>
</dbReference>
<evidence type="ECO:0000313" key="4">
    <source>
        <dbReference type="Proteomes" id="UP001367030"/>
    </source>
</evidence>
<keyword evidence="1" id="KW-0732">Signal</keyword>
<dbReference type="Proteomes" id="UP001367030">
    <property type="component" value="Unassembled WGS sequence"/>
</dbReference>
<evidence type="ECO:0000256" key="1">
    <source>
        <dbReference type="SAM" id="SignalP"/>
    </source>
</evidence>
<dbReference type="PANTHER" id="PTHR43283">
    <property type="entry name" value="BETA-LACTAMASE-RELATED"/>
    <property type="match status" value="1"/>
</dbReference>
<keyword evidence="3" id="KW-0378">Hydrolase</keyword>
<organism evidence="3 4">
    <name type="scientific">Variovorax robiniae</name>
    <dbReference type="NCBI Taxonomy" id="1836199"/>
    <lineage>
        <taxon>Bacteria</taxon>
        <taxon>Pseudomonadati</taxon>
        <taxon>Pseudomonadota</taxon>
        <taxon>Betaproteobacteria</taxon>
        <taxon>Burkholderiales</taxon>
        <taxon>Comamonadaceae</taxon>
        <taxon>Variovorax</taxon>
    </lineage>
</organism>
<dbReference type="InterPro" id="IPR012338">
    <property type="entry name" value="Beta-lactam/transpept-like"/>
</dbReference>
<dbReference type="InterPro" id="IPR001466">
    <property type="entry name" value="Beta-lactam-related"/>
</dbReference>
<feature type="signal peptide" evidence="1">
    <location>
        <begin position="1"/>
        <end position="21"/>
    </location>
</feature>
<dbReference type="InterPro" id="IPR050789">
    <property type="entry name" value="Diverse_Enzym_Activities"/>
</dbReference>
<accession>A0ABU8XE52</accession>
<gene>
    <name evidence="3" type="ORF">WKW79_26425</name>
</gene>
<feature type="domain" description="Beta-lactamase-related" evidence="2">
    <location>
        <begin position="146"/>
        <end position="458"/>
    </location>
</feature>
<dbReference type="GO" id="GO:0016787">
    <property type="term" value="F:hydrolase activity"/>
    <property type="evidence" value="ECO:0007669"/>
    <property type="project" value="UniProtKB-KW"/>
</dbReference>